<accession>A0A0D7W990</accession>
<dbReference type="PANTHER" id="PTHR36540:SF1">
    <property type="entry name" value="PYRIMIDINE_PURINE NUCLEOSIDE PHOSPHORYLASE"/>
    <property type="match status" value="1"/>
</dbReference>
<dbReference type="Pfam" id="PF06865">
    <property type="entry name" value="Ppnp"/>
    <property type="match status" value="1"/>
</dbReference>
<evidence type="ECO:0000313" key="4">
    <source>
        <dbReference type="Proteomes" id="UP000032578"/>
    </source>
</evidence>
<gene>
    <name evidence="3" type="ORF">PW52_08075</name>
</gene>
<dbReference type="GO" id="GO:0005829">
    <property type="term" value="C:cytosol"/>
    <property type="evidence" value="ECO:0007669"/>
    <property type="project" value="TreeGrafter"/>
</dbReference>
<sequence length="92" mass="10366">MIQVNEYFDGKVKSLSLKNTQGNFTIGVLTKGTYEFSTTTKEWMTLTAGKWEIELPNSSRKAFGINETCDIPSGITFTVYALEDSAYLCKYE</sequence>
<keyword evidence="1" id="KW-0328">Glycosyltransferase</keyword>
<dbReference type="Gene3D" id="2.60.120.10">
    <property type="entry name" value="Jelly Rolls"/>
    <property type="match status" value="1"/>
</dbReference>
<dbReference type="Proteomes" id="UP000032578">
    <property type="component" value="Unassembled WGS sequence"/>
</dbReference>
<dbReference type="STRING" id="1435349.PW52_08075"/>
<evidence type="ECO:0000313" key="3">
    <source>
        <dbReference type="EMBL" id="KJD35691.1"/>
    </source>
</evidence>
<comment type="caution">
    <text evidence="3">The sequence shown here is derived from an EMBL/GenBank/DDBJ whole genome shotgun (WGS) entry which is preliminary data.</text>
</comment>
<organism evidence="3 4">
    <name type="scientific">Neotamlana sedimentorum</name>
    <dbReference type="NCBI Taxonomy" id="1435349"/>
    <lineage>
        <taxon>Bacteria</taxon>
        <taxon>Pseudomonadati</taxon>
        <taxon>Bacteroidota</taxon>
        <taxon>Flavobacteriia</taxon>
        <taxon>Flavobacteriales</taxon>
        <taxon>Flavobacteriaceae</taxon>
        <taxon>Neotamlana</taxon>
    </lineage>
</organism>
<evidence type="ECO:0000256" key="2">
    <source>
        <dbReference type="ARBA" id="ARBA00022679"/>
    </source>
</evidence>
<dbReference type="RefSeq" id="WP_044632425.1">
    <property type="nucleotide sequence ID" value="NZ_JTDW01000005.1"/>
</dbReference>
<dbReference type="OrthoDB" id="9793848at2"/>
<dbReference type="InterPro" id="IPR014710">
    <property type="entry name" value="RmlC-like_jellyroll"/>
</dbReference>
<evidence type="ECO:0000256" key="1">
    <source>
        <dbReference type="ARBA" id="ARBA00022676"/>
    </source>
</evidence>
<protein>
    <submittedName>
        <fullName evidence="3">Uncharacterized protein</fullName>
    </submittedName>
</protein>
<proteinExistence type="predicted"/>
<dbReference type="AlphaFoldDB" id="A0A0D7W990"/>
<dbReference type="PANTHER" id="PTHR36540">
    <property type="entry name" value="PYRIMIDINE/PURINE NUCLEOSIDE PHOSPHORYLASE"/>
    <property type="match status" value="1"/>
</dbReference>
<dbReference type="EMBL" id="JTDW01000005">
    <property type="protein sequence ID" value="KJD35691.1"/>
    <property type="molecule type" value="Genomic_DNA"/>
</dbReference>
<dbReference type="InterPro" id="IPR009664">
    <property type="entry name" value="Ppnp"/>
</dbReference>
<dbReference type="SUPFAM" id="SSF51182">
    <property type="entry name" value="RmlC-like cupins"/>
    <property type="match status" value="1"/>
</dbReference>
<reference evidence="3 4" key="1">
    <citation type="submission" date="2014-11" db="EMBL/GenBank/DDBJ databases">
        <title>Tamlana sedimentorum sp. nov., isolated from shallow sand sediments of the Sea of Japan.</title>
        <authorList>
            <person name="Romanenko L.A."/>
        </authorList>
    </citation>
    <scope>NUCLEOTIDE SEQUENCE [LARGE SCALE GENOMIC DNA]</scope>
    <source>
        <strain evidence="3 4">JCM 19808</strain>
    </source>
</reference>
<name>A0A0D7W990_9FLAO</name>
<dbReference type="GO" id="GO:0004731">
    <property type="term" value="F:purine-nucleoside phosphorylase activity"/>
    <property type="evidence" value="ECO:0007669"/>
    <property type="project" value="TreeGrafter"/>
</dbReference>
<dbReference type="PATRIC" id="fig|1435349.4.peg.2600"/>
<dbReference type="InterPro" id="IPR011051">
    <property type="entry name" value="RmlC_Cupin_sf"/>
</dbReference>
<keyword evidence="2" id="KW-0808">Transferase</keyword>
<keyword evidence="4" id="KW-1185">Reference proteome</keyword>
<dbReference type="GO" id="GO:0016154">
    <property type="term" value="F:pyrimidine-nucleoside phosphorylase activity"/>
    <property type="evidence" value="ECO:0007669"/>
    <property type="project" value="TreeGrafter"/>
</dbReference>